<comment type="similarity">
    <text evidence="1">Belongs to the fungal fucose-specific lectin family.</text>
</comment>
<proteinExistence type="inferred from homology"/>
<feature type="compositionally biased region" description="Polar residues" evidence="2">
    <location>
        <begin position="168"/>
        <end position="181"/>
    </location>
</feature>
<feature type="region of interest" description="Disordered" evidence="2">
    <location>
        <begin position="1"/>
        <end position="29"/>
    </location>
</feature>
<dbReference type="SUPFAM" id="SSF89372">
    <property type="entry name" value="Fucose-specific lectin"/>
    <property type="match status" value="1"/>
</dbReference>
<dbReference type="AlphaFoldDB" id="A0A6A6U6M5"/>
<feature type="compositionally biased region" description="Low complexity" evidence="2">
    <location>
        <begin position="158"/>
        <end position="167"/>
    </location>
</feature>
<evidence type="ECO:0000313" key="5">
    <source>
        <dbReference type="Proteomes" id="UP000799302"/>
    </source>
</evidence>
<organism evidence="4 5">
    <name type="scientific">Microthyrium microscopicum</name>
    <dbReference type="NCBI Taxonomy" id="703497"/>
    <lineage>
        <taxon>Eukaryota</taxon>
        <taxon>Fungi</taxon>
        <taxon>Dikarya</taxon>
        <taxon>Ascomycota</taxon>
        <taxon>Pezizomycotina</taxon>
        <taxon>Dothideomycetes</taxon>
        <taxon>Dothideomycetes incertae sedis</taxon>
        <taxon>Microthyriales</taxon>
        <taxon>Microthyriaceae</taxon>
        <taxon>Microthyrium</taxon>
    </lineage>
</organism>
<dbReference type="Gene3D" id="2.120.10.70">
    <property type="entry name" value="Fucose-specific lectin"/>
    <property type="match status" value="1"/>
</dbReference>
<gene>
    <name evidence="4" type="ORF">BT63DRAFT_324861</name>
</gene>
<keyword evidence="3" id="KW-0812">Transmembrane</keyword>
<dbReference type="Proteomes" id="UP000799302">
    <property type="component" value="Unassembled WGS sequence"/>
</dbReference>
<evidence type="ECO:0000313" key="4">
    <source>
        <dbReference type="EMBL" id="KAF2666943.1"/>
    </source>
</evidence>
<evidence type="ECO:0000256" key="1">
    <source>
        <dbReference type="ARBA" id="ARBA00009042"/>
    </source>
</evidence>
<reference evidence="4" key="1">
    <citation type="journal article" date="2020" name="Stud. Mycol.">
        <title>101 Dothideomycetes genomes: a test case for predicting lifestyles and emergence of pathogens.</title>
        <authorList>
            <person name="Haridas S."/>
            <person name="Albert R."/>
            <person name="Binder M."/>
            <person name="Bloem J."/>
            <person name="Labutti K."/>
            <person name="Salamov A."/>
            <person name="Andreopoulos B."/>
            <person name="Baker S."/>
            <person name="Barry K."/>
            <person name="Bills G."/>
            <person name="Bluhm B."/>
            <person name="Cannon C."/>
            <person name="Castanera R."/>
            <person name="Culley D."/>
            <person name="Daum C."/>
            <person name="Ezra D."/>
            <person name="Gonzalez J."/>
            <person name="Henrissat B."/>
            <person name="Kuo A."/>
            <person name="Liang C."/>
            <person name="Lipzen A."/>
            <person name="Lutzoni F."/>
            <person name="Magnuson J."/>
            <person name="Mondo S."/>
            <person name="Nolan M."/>
            <person name="Ohm R."/>
            <person name="Pangilinan J."/>
            <person name="Park H.-J."/>
            <person name="Ramirez L."/>
            <person name="Alfaro M."/>
            <person name="Sun H."/>
            <person name="Tritt A."/>
            <person name="Yoshinaga Y."/>
            <person name="Zwiers L.-H."/>
            <person name="Turgeon B."/>
            <person name="Goodwin S."/>
            <person name="Spatafora J."/>
            <person name="Crous P."/>
            <person name="Grigoriev I."/>
        </authorList>
    </citation>
    <scope>NUCLEOTIDE SEQUENCE</scope>
    <source>
        <strain evidence="4">CBS 115976</strain>
    </source>
</reference>
<feature type="compositionally biased region" description="Polar residues" evidence="2">
    <location>
        <begin position="14"/>
        <end position="28"/>
    </location>
</feature>
<dbReference type="Pfam" id="PF07938">
    <property type="entry name" value="Fungal_lectin"/>
    <property type="match status" value="1"/>
</dbReference>
<keyword evidence="3" id="KW-1133">Transmembrane helix</keyword>
<dbReference type="InterPro" id="IPR012475">
    <property type="entry name" value="Fungal_lectin"/>
</dbReference>
<dbReference type="EMBL" id="MU004238">
    <property type="protein sequence ID" value="KAF2666943.1"/>
    <property type="molecule type" value="Genomic_DNA"/>
</dbReference>
<sequence length="499" mass="53169">MAEHNTGEHLTPPTVYSSAHTTHDSSYSPLYPVYPEQERGIPVSHTGSTYTNSAIGSPGLESVTTVQGHDDGKEVVHDSTPAYSYKQVVPPQPEYYAAEKRDHAGEAEAQQVAPTESHKKQKRRIFGCIPLWICIGLVVVLIIALALGVGLGVGLSKKSSSTTSSGVTSQPDSNPRSLSTTGAFNGSGFATATASGASGELDLYFQHYTGQLRRLQLSGTTWSGGDINTIVATDAKNATPISVVAYAQGTVSTWHLFYIDKANTVRQKISQDSGSTWQDGPLASLNLKALNSSSVALQACYGNFYTSGSTTSSVGIHLFYAQDAQTIQQVDWTVNATSWTKEDTYTANGHAGIGCYSWGPGTVWYAMMVNLDNAINVVYKDAKSTTPQAWTNTSVIIPGAMPNTSLGYTDYFFAQLNDGSLAGYNITFDSGNTKLVGGDYQFKLSQKPIAGSHFSVTGGVSSDGSELAVFSQENGTDILENLKDASGKWSYTELPVPST</sequence>
<keyword evidence="3" id="KW-0472">Membrane</keyword>
<accession>A0A6A6U6M5</accession>
<evidence type="ECO:0000256" key="2">
    <source>
        <dbReference type="SAM" id="MobiDB-lite"/>
    </source>
</evidence>
<name>A0A6A6U6M5_9PEZI</name>
<keyword evidence="5" id="KW-1185">Reference proteome</keyword>
<protein>
    <submittedName>
        <fullName evidence="4">Uncharacterized protein</fullName>
    </submittedName>
</protein>
<dbReference type="OrthoDB" id="3923199at2759"/>
<evidence type="ECO:0000256" key="3">
    <source>
        <dbReference type="SAM" id="Phobius"/>
    </source>
</evidence>
<feature type="transmembrane region" description="Helical" evidence="3">
    <location>
        <begin position="129"/>
        <end position="155"/>
    </location>
</feature>
<feature type="region of interest" description="Disordered" evidence="2">
    <location>
        <begin position="158"/>
        <end position="181"/>
    </location>
</feature>